<keyword evidence="4" id="KW-1185">Reference proteome</keyword>
<proteinExistence type="inferred from homology"/>
<keyword evidence="3" id="KW-0645">Protease</keyword>
<dbReference type="InterPro" id="IPR022935">
    <property type="entry name" value="ClpS"/>
</dbReference>
<comment type="function">
    <text evidence="1">Involved in the modulation of the specificity of the ClpAP-mediated ATP-dependent protein degradation.</text>
</comment>
<gene>
    <name evidence="1" type="primary">clpS</name>
    <name evidence="3" type="ordered locus">Thicy_1103</name>
</gene>
<sequence>MTDAVVLSPARQAVKPPKRYKVVLLNDDFTPMDFVVDLLMKFFRMDYDKAMQVMLAIHKQGKGICGIYTREIAETKCYQVNRYARDHQHPLLCQIEAE</sequence>
<dbReference type="OrthoDB" id="9796121at2"/>
<comment type="subunit">
    <text evidence="1">Binds to the N-terminal domain of the chaperone ClpA.</text>
</comment>
<dbReference type="Pfam" id="PF02617">
    <property type="entry name" value="ClpS"/>
    <property type="match status" value="1"/>
</dbReference>
<dbReference type="GO" id="GO:0006508">
    <property type="term" value="P:proteolysis"/>
    <property type="evidence" value="ECO:0007669"/>
    <property type="project" value="UniProtKB-UniRule"/>
</dbReference>
<dbReference type="NCBIfam" id="NF000670">
    <property type="entry name" value="PRK00033.1-3"/>
    <property type="match status" value="1"/>
</dbReference>
<comment type="similarity">
    <text evidence="1">Belongs to the ClpS family.</text>
</comment>
<dbReference type="RefSeq" id="WP_013835647.1">
    <property type="nucleotide sequence ID" value="NC_015581.1"/>
</dbReference>
<dbReference type="NCBIfam" id="NF000672">
    <property type="entry name" value="PRK00033.1-5"/>
    <property type="match status" value="1"/>
</dbReference>
<name>F6D8L9_THICA</name>
<accession>F6D8L9</accession>
<dbReference type="Gene3D" id="3.30.1390.10">
    <property type="match status" value="1"/>
</dbReference>
<dbReference type="InterPro" id="IPR003769">
    <property type="entry name" value="ClpS_core"/>
</dbReference>
<dbReference type="FunFam" id="3.30.1390.10:FF:000002">
    <property type="entry name" value="ATP-dependent Clp protease adapter protein ClpS"/>
    <property type="match status" value="1"/>
</dbReference>
<feature type="domain" description="Adaptor protein ClpS core" evidence="2">
    <location>
        <begin position="15"/>
        <end position="94"/>
    </location>
</feature>
<dbReference type="InterPro" id="IPR014719">
    <property type="entry name" value="Ribosomal_bL12_C/ClpS-like"/>
</dbReference>
<keyword evidence="3" id="KW-0378">Hydrolase</keyword>
<dbReference type="GO" id="GO:0030163">
    <property type="term" value="P:protein catabolic process"/>
    <property type="evidence" value="ECO:0007669"/>
    <property type="project" value="InterPro"/>
</dbReference>
<dbReference type="HAMAP" id="MF_00302">
    <property type="entry name" value="ClpS"/>
    <property type="match status" value="1"/>
</dbReference>
<dbReference type="GO" id="GO:0008233">
    <property type="term" value="F:peptidase activity"/>
    <property type="evidence" value="ECO:0007669"/>
    <property type="project" value="UniProtKB-KW"/>
</dbReference>
<evidence type="ECO:0000259" key="2">
    <source>
        <dbReference type="Pfam" id="PF02617"/>
    </source>
</evidence>
<reference evidence="3 4" key="1">
    <citation type="submission" date="2011-05" db="EMBL/GenBank/DDBJ databases">
        <title>Complete sequence of Thioalkalimicrobium cyclicum ALM1.</title>
        <authorList>
            <consortium name="US DOE Joint Genome Institute"/>
            <person name="Lucas S."/>
            <person name="Han J."/>
            <person name="Lapidus A."/>
            <person name="Cheng J.-F."/>
            <person name="Goodwin L."/>
            <person name="Pitluck S."/>
            <person name="Peters L."/>
            <person name="Mikhailova N."/>
            <person name="Davenport K."/>
            <person name="Han C."/>
            <person name="Tapia R."/>
            <person name="Land M."/>
            <person name="Hauser L."/>
            <person name="Kyrpides N."/>
            <person name="Ivanova N."/>
            <person name="Pagani I."/>
            <person name="Kappler U."/>
            <person name="Woyke T."/>
        </authorList>
    </citation>
    <scope>NUCLEOTIDE SEQUENCE [LARGE SCALE GENOMIC DNA]</scope>
    <source>
        <strain evidence="4">DSM 14477 / JCM 11371 / ALM1</strain>
    </source>
</reference>
<dbReference type="HOGENOM" id="CLU_134358_2_1_6"/>
<protein>
    <recommendedName>
        <fullName evidence="1">ATP-dependent Clp protease adapter protein ClpS</fullName>
    </recommendedName>
</protein>
<evidence type="ECO:0000256" key="1">
    <source>
        <dbReference type="HAMAP-Rule" id="MF_00302"/>
    </source>
</evidence>
<dbReference type="AlphaFoldDB" id="F6D8L9"/>
<dbReference type="SUPFAM" id="SSF54736">
    <property type="entry name" value="ClpS-like"/>
    <property type="match status" value="1"/>
</dbReference>
<evidence type="ECO:0000313" key="4">
    <source>
        <dbReference type="Proteomes" id="UP000009232"/>
    </source>
</evidence>
<organism evidence="3 4">
    <name type="scientific">Thiomicrospira cyclica (strain DSM 14477 / JCM 11371 / ALM1)</name>
    <name type="common">Thioalkalimicrobium cyclicum</name>
    <dbReference type="NCBI Taxonomy" id="717773"/>
    <lineage>
        <taxon>Bacteria</taxon>
        <taxon>Pseudomonadati</taxon>
        <taxon>Pseudomonadota</taxon>
        <taxon>Gammaproteobacteria</taxon>
        <taxon>Thiotrichales</taxon>
        <taxon>Piscirickettsiaceae</taxon>
        <taxon>Thiomicrospira</taxon>
    </lineage>
</organism>
<dbReference type="EMBL" id="CP002776">
    <property type="protein sequence ID" value="AEG31870.1"/>
    <property type="molecule type" value="Genomic_DNA"/>
</dbReference>
<dbReference type="eggNOG" id="COG2127">
    <property type="taxonomic scope" value="Bacteria"/>
</dbReference>
<dbReference type="KEGG" id="tcy:Thicy_1103"/>
<evidence type="ECO:0000313" key="3">
    <source>
        <dbReference type="EMBL" id="AEG31870.1"/>
    </source>
</evidence>
<dbReference type="PANTHER" id="PTHR33473:SF19">
    <property type="entry name" value="ATP-DEPENDENT CLP PROTEASE ADAPTER PROTEIN CLPS"/>
    <property type="match status" value="1"/>
</dbReference>
<dbReference type="PANTHER" id="PTHR33473">
    <property type="entry name" value="ATP-DEPENDENT CLP PROTEASE ADAPTER PROTEIN CLPS1, CHLOROPLASTIC"/>
    <property type="match status" value="1"/>
</dbReference>
<dbReference type="STRING" id="717773.Thicy_1103"/>
<dbReference type="Proteomes" id="UP000009232">
    <property type="component" value="Chromosome"/>
</dbReference>